<evidence type="ECO:0000313" key="3">
    <source>
        <dbReference type="EMBL" id="KYO26516.1"/>
    </source>
</evidence>
<keyword evidence="4" id="KW-1185">Reference proteome</keyword>
<dbReference type="InterPro" id="IPR042401">
    <property type="entry name" value="SPMAP2-like"/>
</dbReference>
<gene>
    <name evidence="3" type="primary">THEGL</name>
    <name evidence="3" type="ORF">Y1Q_0002146</name>
</gene>
<keyword evidence="1" id="KW-0677">Repeat</keyword>
<dbReference type="Pfam" id="PF14912">
    <property type="entry name" value="THEG"/>
    <property type="match status" value="4"/>
</dbReference>
<dbReference type="EMBL" id="AKHW03005470">
    <property type="protein sequence ID" value="KYO26516.1"/>
    <property type="molecule type" value="Genomic_DNA"/>
</dbReference>
<feature type="region of interest" description="Disordered" evidence="2">
    <location>
        <begin position="331"/>
        <end position="354"/>
    </location>
</feature>
<dbReference type="STRING" id="8496.A0A151MPP3"/>
<name>A0A151MPP3_ALLMI</name>
<reference evidence="3 4" key="1">
    <citation type="journal article" date="2012" name="Genome Biol.">
        <title>Sequencing three crocodilian genomes to illuminate the evolution of archosaurs and amniotes.</title>
        <authorList>
            <person name="St John J.A."/>
            <person name="Braun E.L."/>
            <person name="Isberg S.R."/>
            <person name="Miles L.G."/>
            <person name="Chong A.Y."/>
            <person name="Gongora J."/>
            <person name="Dalzell P."/>
            <person name="Moran C."/>
            <person name="Bed'hom B."/>
            <person name="Abzhanov A."/>
            <person name="Burgess S.C."/>
            <person name="Cooksey A.M."/>
            <person name="Castoe T.A."/>
            <person name="Crawford N.G."/>
            <person name="Densmore L.D."/>
            <person name="Drew J.C."/>
            <person name="Edwards S.V."/>
            <person name="Faircloth B.C."/>
            <person name="Fujita M.K."/>
            <person name="Greenwold M.J."/>
            <person name="Hoffmann F.G."/>
            <person name="Howard J.M."/>
            <person name="Iguchi T."/>
            <person name="Janes D.E."/>
            <person name="Khan S.Y."/>
            <person name="Kohno S."/>
            <person name="de Koning A.J."/>
            <person name="Lance S.L."/>
            <person name="McCarthy F.M."/>
            <person name="McCormack J.E."/>
            <person name="Merchant M.E."/>
            <person name="Peterson D.G."/>
            <person name="Pollock D.D."/>
            <person name="Pourmand N."/>
            <person name="Raney B.J."/>
            <person name="Roessler K.A."/>
            <person name="Sanford J.R."/>
            <person name="Sawyer R.H."/>
            <person name="Schmidt C.J."/>
            <person name="Triplett E.W."/>
            <person name="Tuberville T.D."/>
            <person name="Venegas-Anaya M."/>
            <person name="Howard J.T."/>
            <person name="Jarvis E.D."/>
            <person name="Guillette L.J.Jr."/>
            <person name="Glenn T.C."/>
            <person name="Green R.E."/>
            <person name="Ray D.A."/>
        </authorList>
    </citation>
    <scope>NUCLEOTIDE SEQUENCE [LARGE SCALE GENOMIC DNA]</scope>
    <source>
        <strain evidence="3">KSC_2009_1</strain>
    </source>
</reference>
<dbReference type="InterPro" id="IPR006623">
    <property type="entry name" value="THEG"/>
</dbReference>
<dbReference type="AlphaFoldDB" id="A0A151MPP3"/>
<sequence>MGSRWWLYCQLEGPRVPLSSQDVVEQGDVNSDEERDPGHCGHPEELSFLRSGSSKAWSLLRLEGKYFFSLHCSYSSYRIRELAKPKPKVAWENYCSRLDWGNQETIWPLSLSALATRPSPRLTALAKPKKNFDGKLQRRPLFLYSCGRESEIWERPPLMNLGFPSDRILKLAEPKKFQLAYLQKRARNSPEWPVTPAALTCEASQRVLDLAHPKSMHPDFIQAREFQSQKMLRDDQVTQRTPNGIQFSQAETHVTDTAKTARVSQRIKHLAQPRVQKDSWCYDRGHPEAVIWPVSKSAQQATANSRTSELAKAKQVSPKYLPVRDAEWPVSKAAKHTAATPRTVELSKPSKKPPMNIAQLNPDAFTVKESAKKAFCSSRILELARPIAR</sequence>
<accession>A0A151MPP3</accession>
<evidence type="ECO:0000256" key="2">
    <source>
        <dbReference type="SAM" id="MobiDB-lite"/>
    </source>
</evidence>
<evidence type="ECO:0000313" key="4">
    <source>
        <dbReference type="Proteomes" id="UP000050525"/>
    </source>
</evidence>
<dbReference type="Proteomes" id="UP000050525">
    <property type="component" value="Unassembled WGS sequence"/>
</dbReference>
<proteinExistence type="predicted"/>
<dbReference type="SMART" id="SM00705">
    <property type="entry name" value="THEG"/>
    <property type="match status" value="7"/>
</dbReference>
<dbReference type="PANTHER" id="PTHR15901:SF15">
    <property type="entry name" value="TESTICULAR HAPLOID EXPRESSED GENE PROTEIN-LIKE"/>
    <property type="match status" value="1"/>
</dbReference>
<dbReference type="PANTHER" id="PTHR15901">
    <property type="entry name" value="TESTICULAR HAPLOID EXPRESSED GENE PROTEIN"/>
    <property type="match status" value="1"/>
</dbReference>
<evidence type="ECO:0000256" key="1">
    <source>
        <dbReference type="ARBA" id="ARBA00022737"/>
    </source>
</evidence>
<comment type="caution">
    <text evidence="3">The sequence shown here is derived from an EMBL/GenBank/DDBJ whole genome shotgun (WGS) entry which is preliminary data.</text>
</comment>
<protein>
    <submittedName>
        <fullName evidence="3">Testicular haploid expressed protein-like isoform B</fullName>
    </submittedName>
</protein>
<organism evidence="3 4">
    <name type="scientific">Alligator mississippiensis</name>
    <name type="common">American alligator</name>
    <dbReference type="NCBI Taxonomy" id="8496"/>
    <lineage>
        <taxon>Eukaryota</taxon>
        <taxon>Metazoa</taxon>
        <taxon>Chordata</taxon>
        <taxon>Craniata</taxon>
        <taxon>Vertebrata</taxon>
        <taxon>Euteleostomi</taxon>
        <taxon>Archelosauria</taxon>
        <taxon>Archosauria</taxon>
        <taxon>Crocodylia</taxon>
        <taxon>Alligatoridae</taxon>
        <taxon>Alligatorinae</taxon>
        <taxon>Alligator</taxon>
    </lineage>
</organism>